<comment type="caution">
    <text evidence="1">The sequence shown here is derived from an EMBL/GenBank/DDBJ whole genome shotgun (WGS) entry which is preliminary data.</text>
</comment>
<name>A0ACB7PJR4_9PEZI</name>
<evidence type="ECO:0000313" key="1">
    <source>
        <dbReference type="EMBL" id="KAH6649462.1"/>
    </source>
</evidence>
<accession>A0ACB7PJR4</accession>
<gene>
    <name evidence="1" type="ORF">F5144DRAFT_634971</name>
</gene>
<organism evidence="1 2">
    <name type="scientific">Chaetomium tenue</name>
    <dbReference type="NCBI Taxonomy" id="1854479"/>
    <lineage>
        <taxon>Eukaryota</taxon>
        <taxon>Fungi</taxon>
        <taxon>Dikarya</taxon>
        <taxon>Ascomycota</taxon>
        <taxon>Pezizomycotina</taxon>
        <taxon>Sordariomycetes</taxon>
        <taxon>Sordariomycetidae</taxon>
        <taxon>Sordariales</taxon>
        <taxon>Chaetomiaceae</taxon>
        <taxon>Chaetomium</taxon>
    </lineage>
</organism>
<evidence type="ECO:0000313" key="2">
    <source>
        <dbReference type="Proteomes" id="UP000724584"/>
    </source>
</evidence>
<proteinExistence type="predicted"/>
<dbReference type="Proteomes" id="UP000724584">
    <property type="component" value="Unassembled WGS sequence"/>
</dbReference>
<protein>
    <submittedName>
        <fullName evidence="1">Uncharacterized protein</fullName>
    </submittedName>
</protein>
<sequence>MVAYNILRPLPSTTPITLPTTSTSSTTPTTPPTTTTAKSLLLALSAHDIHLMHSYLTQRAALKYTPALVIPLWSAVFTLVPFLADPSTHDIFARGCALLEVFERDMRGVRTFRRGILAVAWKIGVGIPEAAAEALEGLEGEICSYAR</sequence>
<keyword evidence="2" id="KW-1185">Reference proteome</keyword>
<dbReference type="EMBL" id="JAGIZQ010000001">
    <property type="protein sequence ID" value="KAH6649462.1"/>
    <property type="molecule type" value="Genomic_DNA"/>
</dbReference>
<reference evidence="1 2" key="1">
    <citation type="journal article" date="2021" name="Nat. Commun.">
        <title>Genetic determinants of endophytism in the Arabidopsis root mycobiome.</title>
        <authorList>
            <person name="Mesny F."/>
            <person name="Miyauchi S."/>
            <person name="Thiergart T."/>
            <person name="Pickel B."/>
            <person name="Atanasova L."/>
            <person name="Karlsson M."/>
            <person name="Huettel B."/>
            <person name="Barry K.W."/>
            <person name="Haridas S."/>
            <person name="Chen C."/>
            <person name="Bauer D."/>
            <person name="Andreopoulos W."/>
            <person name="Pangilinan J."/>
            <person name="LaButti K."/>
            <person name="Riley R."/>
            <person name="Lipzen A."/>
            <person name="Clum A."/>
            <person name="Drula E."/>
            <person name="Henrissat B."/>
            <person name="Kohler A."/>
            <person name="Grigoriev I.V."/>
            <person name="Martin F.M."/>
            <person name="Hacquard S."/>
        </authorList>
    </citation>
    <scope>NUCLEOTIDE SEQUENCE [LARGE SCALE GENOMIC DNA]</scope>
    <source>
        <strain evidence="1 2">MPI-SDFR-AT-0079</strain>
    </source>
</reference>